<organism evidence="2 3">
    <name type="scientific">Novispirillum itersonii</name>
    <name type="common">Aquaspirillum itersonii</name>
    <dbReference type="NCBI Taxonomy" id="189"/>
    <lineage>
        <taxon>Bacteria</taxon>
        <taxon>Pseudomonadati</taxon>
        <taxon>Pseudomonadota</taxon>
        <taxon>Alphaproteobacteria</taxon>
        <taxon>Rhodospirillales</taxon>
        <taxon>Novispirillaceae</taxon>
        <taxon>Novispirillum</taxon>
    </lineage>
</organism>
<dbReference type="InterPro" id="IPR037053">
    <property type="entry name" value="Phage_tail_collar_dom_sf"/>
</dbReference>
<dbReference type="SUPFAM" id="SSF88874">
    <property type="entry name" value="Receptor-binding domain of short tail fibre protein gp12"/>
    <property type="match status" value="1"/>
</dbReference>
<accession>A0A7X0DMF5</accession>
<evidence type="ECO:0000259" key="1">
    <source>
        <dbReference type="Pfam" id="PF07484"/>
    </source>
</evidence>
<dbReference type="RefSeq" id="WP_184263084.1">
    <property type="nucleotide sequence ID" value="NZ_JACIIX010000005.1"/>
</dbReference>
<dbReference type="InterPro" id="IPR011083">
    <property type="entry name" value="Phage_tail_collar_dom"/>
</dbReference>
<protein>
    <submittedName>
        <fullName evidence="2">Microcystin-dependent protein</fullName>
    </submittedName>
</protein>
<evidence type="ECO:0000313" key="2">
    <source>
        <dbReference type="EMBL" id="MBB6210244.1"/>
    </source>
</evidence>
<dbReference type="AlphaFoldDB" id="A0A7X0DMF5"/>
<dbReference type="Gene3D" id="3.90.1340.10">
    <property type="entry name" value="Phage tail collar domain"/>
    <property type="match status" value="1"/>
</dbReference>
<evidence type="ECO:0000313" key="3">
    <source>
        <dbReference type="Proteomes" id="UP000544872"/>
    </source>
</evidence>
<dbReference type="EMBL" id="JACIIX010000005">
    <property type="protein sequence ID" value="MBB6210244.1"/>
    <property type="molecule type" value="Genomic_DNA"/>
</dbReference>
<proteinExistence type="predicted"/>
<comment type="caution">
    <text evidence="2">The sequence shown here is derived from an EMBL/GenBank/DDBJ whole genome shotgun (WGS) entry which is preliminary data.</text>
</comment>
<reference evidence="2 3" key="1">
    <citation type="submission" date="2020-08" db="EMBL/GenBank/DDBJ databases">
        <title>Genomic Encyclopedia of Type Strains, Phase IV (KMG-IV): sequencing the most valuable type-strain genomes for metagenomic binning, comparative biology and taxonomic classification.</title>
        <authorList>
            <person name="Goeker M."/>
        </authorList>
    </citation>
    <scope>NUCLEOTIDE SEQUENCE [LARGE SCALE GENOMIC DNA]</scope>
    <source>
        <strain evidence="2 3">DSM 11590</strain>
    </source>
</reference>
<dbReference type="Proteomes" id="UP000544872">
    <property type="component" value="Unassembled WGS sequence"/>
</dbReference>
<dbReference type="Pfam" id="PF07484">
    <property type="entry name" value="Collar"/>
    <property type="match status" value="1"/>
</dbReference>
<gene>
    <name evidence="2" type="ORF">FHS48_001659</name>
</gene>
<sequence length="186" mass="19722">MGKVGETVGEIRLIAGEYIPAGWMRCDGQGVSRDDYLPLYSVIGGTYGEDGGIFFLPDLRGVVPVGVGSGPGLTARRLGERGGNTIAEIPVHGLPPHSHQVNVSNTVGTTSYINRNTKDGGTVLANMEAISGGWPAAYTSKVVAEGEDSLSLMRFSIETTGEGMWHNNIMPTAAMTYIICYAKMPE</sequence>
<name>A0A7X0DMF5_NOVIT</name>
<feature type="domain" description="Phage tail collar" evidence="1">
    <location>
        <begin position="9"/>
        <end position="64"/>
    </location>
</feature>
<keyword evidence="3" id="KW-1185">Reference proteome</keyword>